<evidence type="ECO:0000256" key="5">
    <source>
        <dbReference type="ARBA" id="ARBA00022692"/>
    </source>
</evidence>
<organism evidence="10 11">
    <name type="scientific">Aureimonas fodinaquatilis</name>
    <dbReference type="NCBI Taxonomy" id="2565783"/>
    <lineage>
        <taxon>Bacteria</taxon>
        <taxon>Pseudomonadati</taxon>
        <taxon>Pseudomonadota</taxon>
        <taxon>Alphaproteobacteria</taxon>
        <taxon>Hyphomicrobiales</taxon>
        <taxon>Aurantimonadaceae</taxon>
        <taxon>Aureimonas</taxon>
    </lineage>
</organism>
<dbReference type="EMBL" id="VTWH01000002">
    <property type="protein sequence ID" value="KAA0970424.1"/>
    <property type="molecule type" value="Genomic_DNA"/>
</dbReference>
<dbReference type="GO" id="GO:0055085">
    <property type="term" value="P:transmembrane transport"/>
    <property type="evidence" value="ECO:0007669"/>
    <property type="project" value="InterPro"/>
</dbReference>
<feature type="transmembrane region" description="Helical" evidence="8">
    <location>
        <begin position="181"/>
        <end position="200"/>
    </location>
</feature>
<dbReference type="SUPFAM" id="SSF161098">
    <property type="entry name" value="MetI-like"/>
    <property type="match status" value="1"/>
</dbReference>
<evidence type="ECO:0000256" key="4">
    <source>
        <dbReference type="ARBA" id="ARBA00022475"/>
    </source>
</evidence>
<comment type="subcellular location">
    <subcellularLocation>
        <location evidence="1 8">Cell membrane</location>
        <topology evidence="1 8">Multi-pass membrane protein</topology>
    </subcellularLocation>
</comment>
<feature type="transmembrane region" description="Helical" evidence="8">
    <location>
        <begin position="64"/>
        <end position="86"/>
    </location>
</feature>
<dbReference type="PANTHER" id="PTHR43848">
    <property type="entry name" value="PUTRESCINE TRANSPORT SYSTEM PERMEASE PROTEIN POTI"/>
    <property type="match status" value="1"/>
</dbReference>
<feature type="transmembrane region" description="Helical" evidence="8">
    <location>
        <begin position="12"/>
        <end position="32"/>
    </location>
</feature>
<keyword evidence="3 8" id="KW-0813">Transport</keyword>
<dbReference type="GO" id="GO:0005886">
    <property type="term" value="C:plasma membrane"/>
    <property type="evidence" value="ECO:0007669"/>
    <property type="project" value="UniProtKB-SubCell"/>
</dbReference>
<feature type="transmembrane region" description="Helical" evidence="8">
    <location>
        <begin position="130"/>
        <end position="152"/>
    </location>
</feature>
<proteinExistence type="inferred from homology"/>
<evidence type="ECO:0000313" key="11">
    <source>
        <dbReference type="Proteomes" id="UP000324738"/>
    </source>
</evidence>
<comment type="caution">
    <text evidence="10">The sequence shown here is derived from an EMBL/GenBank/DDBJ whole genome shotgun (WGS) entry which is preliminary data.</text>
</comment>
<evidence type="ECO:0000256" key="3">
    <source>
        <dbReference type="ARBA" id="ARBA00022448"/>
    </source>
</evidence>
<keyword evidence="4" id="KW-1003">Cell membrane</keyword>
<dbReference type="Gene3D" id="1.10.3720.10">
    <property type="entry name" value="MetI-like"/>
    <property type="match status" value="1"/>
</dbReference>
<feature type="domain" description="ABC transmembrane type-1" evidence="9">
    <location>
        <begin position="63"/>
        <end position="250"/>
    </location>
</feature>
<dbReference type="OrthoDB" id="9808399at2"/>
<feature type="transmembrane region" description="Helical" evidence="8">
    <location>
        <begin position="207"/>
        <end position="226"/>
    </location>
</feature>
<keyword evidence="11" id="KW-1185">Reference proteome</keyword>
<dbReference type="InterPro" id="IPR051789">
    <property type="entry name" value="Bact_Polyamine_Transport"/>
</dbReference>
<gene>
    <name evidence="10" type="ORF">FPY71_07865</name>
</gene>
<dbReference type="PROSITE" id="PS50928">
    <property type="entry name" value="ABC_TM1"/>
    <property type="match status" value="1"/>
</dbReference>
<evidence type="ECO:0000256" key="2">
    <source>
        <dbReference type="ARBA" id="ARBA00007069"/>
    </source>
</evidence>
<dbReference type="InterPro" id="IPR000515">
    <property type="entry name" value="MetI-like"/>
</dbReference>
<dbReference type="PANTHER" id="PTHR43848:SF2">
    <property type="entry name" value="PUTRESCINE TRANSPORT SYSTEM PERMEASE PROTEIN POTI"/>
    <property type="match status" value="1"/>
</dbReference>
<evidence type="ECO:0000256" key="1">
    <source>
        <dbReference type="ARBA" id="ARBA00004651"/>
    </source>
</evidence>
<evidence type="ECO:0000256" key="8">
    <source>
        <dbReference type="RuleBase" id="RU363032"/>
    </source>
</evidence>
<evidence type="ECO:0000256" key="7">
    <source>
        <dbReference type="ARBA" id="ARBA00023136"/>
    </source>
</evidence>
<dbReference type="Pfam" id="PF00528">
    <property type="entry name" value="BPD_transp_1"/>
    <property type="match status" value="1"/>
</dbReference>
<keyword evidence="6 8" id="KW-1133">Transmembrane helix</keyword>
<reference evidence="10 11" key="1">
    <citation type="submission" date="2019-08" db="EMBL/GenBank/DDBJ databases">
        <title>Aureimonas fodiniaquatilis sp. nov., isolated from a coal mine wastewater.</title>
        <authorList>
            <person name="Kim W."/>
        </authorList>
    </citation>
    <scope>NUCLEOTIDE SEQUENCE [LARGE SCALE GENOMIC DNA]</scope>
    <source>
        <strain evidence="10 11">CAU 1482</strain>
    </source>
</reference>
<keyword evidence="5 8" id="KW-0812">Transmembrane</keyword>
<evidence type="ECO:0000256" key="6">
    <source>
        <dbReference type="ARBA" id="ARBA00022989"/>
    </source>
</evidence>
<dbReference type="CDD" id="cd06261">
    <property type="entry name" value="TM_PBP2"/>
    <property type="match status" value="1"/>
</dbReference>
<accession>A0A5B0DUH4</accession>
<evidence type="ECO:0000259" key="9">
    <source>
        <dbReference type="PROSITE" id="PS50928"/>
    </source>
</evidence>
<feature type="transmembrane region" description="Helical" evidence="8">
    <location>
        <begin position="232"/>
        <end position="250"/>
    </location>
</feature>
<protein>
    <submittedName>
        <fullName evidence="10">ABC transporter permease</fullName>
    </submittedName>
</protein>
<dbReference type="AlphaFoldDB" id="A0A5B0DUH4"/>
<evidence type="ECO:0000313" key="10">
    <source>
        <dbReference type="EMBL" id="KAA0970424.1"/>
    </source>
</evidence>
<name>A0A5B0DUH4_9HYPH</name>
<feature type="transmembrane region" description="Helical" evidence="8">
    <location>
        <begin position="98"/>
        <end position="118"/>
    </location>
</feature>
<dbReference type="InterPro" id="IPR035906">
    <property type="entry name" value="MetI-like_sf"/>
</dbReference>
<sequence length="262" mass="29287">MRKLSSRLLASSYWTFILYLSLPLAMMILMSFKDSRFIGFPINAWTTDWYLQVFRDGQMMRSMAYTTFIAVVSMVLTLLISIWTAMFMGPFRFRGKMLVFALLCLPAVMPGIISAISLRIFIRSIGMEPGVVALIMGQVIHNVPFATLMLLARLGSLPTSQIEAARDLGSSAWDAFRRITIPYLTPAIFGAATFCMLLSYDDFVRAFFLGGYEPTLMVLLFAKLRAGMSPEINAISTIVLVLTAVVGIWAERASRRNKGTAR</sequence>
<dbReference type="RefSeq" id="WP_149299387.1">
    <property type="nucleotide sequence ID" value="NZ_VTWH01000002.1"/>
</dbReference>
<keyword evidence="7 8" id="KW-0472">Membrane</keyword>
<comment type="similarity">
    <text evidence="2">Belongs to the binding-protein-dependent transport system permease family. CysTW subfamily.</text>
</comment>
<dbReference type="Proteomes" id="UP000324738">
    <property type="component" value="Unassembled WGS sequence"/>
</dbReference>